<evidence type="ECO:0000313" key="2">
    <source>
        <dbReference type="Proteomes" id="UP000287394"/>
    </source>
</evidence>
<dbReference type="InterPro" id="IPR025737">
    <property type="entry name" value="FApF"/>
</dbReference>
<evidence type="ECO:0000313" key="1">
    <source>
        <dbReference type="EMBL" id="BDI28499.1"/>
    </source>
</evidence>
<name>A0A402D3D9_9BACT</name>
<dbReference type="EMBL" id="AP025739">
    <property type="protein sequence ID" value="BDI28499.1"/>
    <property type="molecule type" value="Genomic_DNA"/>
</dbReference>
<dbReference type="KEGG" id="ccot:CCAX7_005500"/>
<dbReference type="AlphaFoldDB" id="A0A402D3D9"/>
<dbReference type="Proteomes" id="UP000287394">
    <property type="component" value="Chromosome"/>
</dbReference>
<gene>
    <name evidence="1" type="ORF">CCAX7_005500</name>
</gene>
<proteinExistence type="predicted"/>
<organism evidence="1 2">
    <name type="scientific">Capsulimonas corticalis</name>
    <dbReference type="NCBI Taxonomy" id="2219043"/>
    <lineage>
        <taxon>Bacteria</taxon>
        <taxon>Bacillati</taxon>
        <taxon>Armatimonadota</taxon>
        <taxon>Armatimonadia</taxon>
        <taxon>Capsulimonadales</taxon>
        <taxon>Capsulimonadaceae</taxon>
        <taxon>Capsulimonas</taxon>
    </lineage>
</organism>
<sequence length="253" mass="25894">MKPIFPHTLILTILLTPLAAHAGGVPPISPDRPGFTNGSDTVVPGLTQLEMGIAQTDFAAASGGGHAIDYPEALVRHGLTPNLELRAALPDYTHQDGTPSGYGDASLGVKYKFFQSRDGNTKAALTPAVSLPTGGAQHGTGQTDPSLTLAAQTASGARWGLSANLALADPTQNGGRSLQTAPSVSASYQLTPALSTYGELYDNFPQHGGSAPIADGGFTFASSANLQYDLEMGVGLGSAAPIRFFGGGVSVRF</sequence>
<protein>
    <submittedName>
        <fullName evidence="1">Uncharacterized protein</fullName>
    </submittedName>
</protein>
<dbReference type="OrthoDB" id="1014491at2"/>
<keyword evidence="2" id="KW-1185">Reference proteome</keyword>
<dbReference type="Pfam" id="PF13557">
    <property type="entry name" value="Phenol_MetA_deg"/>
    <property type="match status" value="1"/>
</dbReference>
<dbReference type="RefSeq" id="WP_119323962.1">
    <property type="nucleotide sequence ID" value="NZ_AP025739.1"/>
</dbReference>
<reference evidence="1 2" key="1">
    <citation type="journal article" date="2019" name="Int. J. Syst. Evol. Microbiol.">
        <title>Capsulimonas corticalis gen. nov., sp. nov., an aerobic capsulated bacterium, of a novel bacterial order, Capsulimonadales ord. nov., of the class Armatimonadia of the phylum Armatimonadetes.</title>
        <authorList>
            <person name="Li J."/>
            <person name="Kudo C."/>
            <person name="Tonouchi A."/>
        </authorList>
    </citation>
    <scope>NUCLEOTIDE SEQUENCE [LARGE SCALE GENOMIC DNA]</scope>
    <source>
        <strain evidence="1 2">AX-7</strain>
    </source>
</reference>
<accession>A0A402D3D9</accession>